<evidence type="ECO:0000313" key="5">
    <source>
        <dbReference type="Proteomes" id="UP000231382"/>
    </source>
</evidence>
<accession>A0A2H0W8B5</accession>
<evidence type="ECO:0000313" key="4">
    <source>
        <dbReference type="EMBL" id="PIS07597.1"/>
    </source>
</evidence>
<keyword evidence="1" id="KW-0378">Hydrolase</keyword>
<dbReference type="Gene3D" id="2.40.260.10">
    <property type="entry name" value="Sortase"/>
    <property type="match status" value="1"/>
</dbReference>
<dbReference type="NCBIfam" id="TIGR01076">
    <property type="entry name" value="sortase_fam"/>
    <property type="match status" value="1"/>
</dbReference>
<feature type="compositionally biased region" description="Polar residues" evidence="2">
    <location>
        <begin position="244"/>
        <end position="258"/>
    </location>
</feature>
<keyword evidence="3" id="KW-0472">Membrane</keyword>
<keyword evidence="3" id="KW-0812">Transmembrane</keyword>
<evidence type="ECO:0000256" key="1">
    <source>
        <dbReference type="ARBA" id="ARBA00022801"/>
    </source>
</evidence>
<dbReference type="InterPro" id="IPR005754">
    <property type="entry name" value="Sortase"/>
</dbReference>
<evidence type="ECO:0000256" key="2">
    <source>
        <dbReference type="SAM" id="MobiDB-lite"/>
    </source>
</evidence>
<dbReference type="Pfam" id="PF04203">
    <property type="entry name" value="Sortase"/>
    <property type="match status" value="1"/>
</dbReference>
<feature type="transmembrane region" description="Helical" evidence="3">
    <location>
        <begin position="26"/>
        <end position="48"/>
    </location>
</feature>
<feature type="region of interest" description="Disordered" evidence="2">
    <location>
        <begin position="237"/>
        <end position="258"/>
    </location>
</feature>
<organism evidence="4 5">
    <name type="scientific">Candidatus Berkelbacteria bacterium CG10_big_fil_rev_8_21_14_0_10_43_13</name>
    <dbReference type="NCBI Taxonomy" id="1974514"/>
    <lineage>
        <taxon>Bacteria</taxon>
        <taxon>Candidatus Berkelbacteria</taxon>
    </lineage>
</organism>
<gene>
    <name evidence="4" type="ORF">COT78_02775</name>
</gene>
<dbReference type="SUPFAM" id="SSF63817">
    <property type="entry name" value="Sortase"/>
    <property type="match status" value="1"/>
</dbReference>
<protein>
    <recommendedName>
        <fullName evidence="6">Sortase</fullName>
    </recommendedName>
</protein>
<sequence length="258" mass="29209">MKQQITEEDLVRLFSYRDRAEKRQSVLFSIFYYFMYFAIFSAIVYSVINFNAVSSTITYWYKSNFTTQTTDETPVVQINVPKVPTLEEEKYSTPNVADNHIAIPVLDVNAPVTFGVNNVYKEVESNLINGVIQINGTSLPGQTGNIYITGHSSNYVWVKSDYNSIFALLDKLVIGDQIYINYNDVVYVYQVFDTKIVVPSDISLLKATNDSRLTLVTCWPVGTSLKRVVVLANQIHPDPKNNTKPDTPINFQSLTSGR</sequence>
<evidence type="ECO:0008006" key="6">
    <source>
        <dbReference type="Google" id="ProtNLM"/>
    </source>
</evidence>
<dbReference type="Proteomes" id="UP000231382">
    <property type="component" value="Unassembled WGS sequence"/>
</dbReference>
<name>A0A2H0W8B5_9BACT</name>
<dbReference type="GO" id="GO:0016787">
    <property type="term" value="F:hydrolase activity"/>
    <property type="evidence" value="ECO:0007669"/>
    <property type="project" value="UniProtKB-KW"/>
</dbReference>
<dbReference type="EMBL" id="PEZW01000018">
    <property type="protein sequence ID" value="PIS07597.1"/>
    <property type="molecule type" value="Genomic_DNA"/>
</dbReference>
<dbReference type="AlphaFoldDB" id="A0A2H0W8B5"/>
<proteinExistence type="predicted"/>
<comment type="caution">
    <text evidence="4">The sequence shown here is derived from an EMBL/GenBank/DDBJ whole genome shotgun (WGS) entry which is preliminary data.</text>
</comment>
<reference evidence="5" key="1">
    <citation type="submission" date="2017-09" db="EMBL/GenBank/DDBJ databases">
        <title>Depth-based differentiation of microbial function through sediment-hosted aquifers and enrichment of novel symbionts in the deep terrestrial subsurface.</title>
        <authorList>
            <person name="Probst A.J."/>
            <person name="Ladd B."/>
            <person name="Jarett J.K."/>
            <person name="Geller-Mcgrath D.E."/>
            <person name="Sieber C.M.K."/>
            <person name="Emerson J.B."/>
            <person name="Anantharaman K."/>
            <person name="Thomas B.C."/>
            <person name="Malmstrom R."/>
            <person name="Stieglmeier M."/>
            <person name="Klingl A."/>
            <person name="Woyke T."/>
            <person name="Ryan C.M."/>
            <person name="Banfield J.F."/>
        </authorList>
    </citation>
    <scope>NUCLEOTIDE SEQUENCE [LARGE SCALE GENOMIC DNA]</scope>
</reference>
<evidence type="ECO:0000256" key="3">
    <source>
        <dbReference type="SAM" id="Phobius"/>
    </source>
</evidence>
<dbReference type="InterPro" id="IPR023365">
    <property type="entry name" value="Sortase_dom-sf"/>
</dbReference>
<keyword evidence="3" id="KW-1133">Transmembrane helix</keyword>